<dbReference type="RefSeq" id="WP_054067969.1">
    <property type="nucleotide sequence ID" value="NZ_CP020121.1"/>
</dbReference>
<accession>A0A1V0BCZ9</accession>
<feature type="transmembrane region" description="Helical" evidence="5">
    <location>
        <begin position="391"/>
        <end position="409"/>
    </location>
</feature>
<feature type="transmembrane region" description="Helical" evidence="5">
    <location>
        <begin position="331"/>
        <end position="354"/>
    </location>
</feature>
<keyword evidence="3 5" id="KW-1133">Transmembrane helix</keyword>
<gene>
    <name evidence="7" type="ORF">B5M06_05135</name>
</gene>
<feature type="transmembrane region" description="Helical" evidence="5">
    <location>
        <begin position="36"/>
        <end position="53"/>
    </location>
</feature>
<keyword evidence="4 5" id="KW-0472">Membrane</keyword>
<feature type="domain" description="O-antigen ligase-related" evidence="6">
    <location>
        <begin position="199"/>
        <end position="346"/>
    </location>
</feature>
<feature type="transmembrane region" description="Helical" evidence="5">
    <location>
        <begin position="366"/>
        <end position="385"/>
    </location>
</feature>
<evidence type="ECO:0000256" key="4">
    <source>
        <dbReference type="ARBA" id="ARBA00023136"/>
    </source>
</evidence>
<dbReference type="GeneID" id="83038702"/>
<dbReference type="InterPro" id="IPR007016">
    <property type="entry name" value="O-antigen_ligase-rel_domated"/>
</dbReference>
<name>A0A1V0BCZ9_9BURK</name>
<organism evidence="7 8">
    <name type="scientific">Comamonas kerstersii</name>
    <dbReference type="NCBI Taxonomy" id="225992"/>
    <lineage>
        <taxon>Bacteria</taxon>
        <taxon>Pseudomonadati</taxon>
        <taxon>Pseudomonadota</taxon>
        <taxon>Betaproteobacteria</taxon>
        <taxon>Burkholderiales</taxon>
        <taxon>Comamonadaceae</taxon>
        <taxon>Comamonas</taxon>
    </lineage>
</organism>
<dbReference type="Pfam" id="PF04932">
    <property type="entry name" value="Wzy_C"/>
    <property type="match status" value="1"/>
</dbReference>
<dbReference type="PANTHER" id="PTHR37422:SF17">
    <property type="entry name" value="O-ANTIGEN LIGASE"/>
    <property type="match status" value="1"/>
</dbReference>
<keyword evidence="2 5" id="KW-0812">Transmembrane</keyword>
<feature type="transmembrane region" description="Helical" evidence="5">
    <location>
        <begin position="191"/>
        <end position="208"/>
    </location>
</feature>
<evidence type="ECO:0000256" key="2">
    <source>
        <dbReference type="ARBA" id="ARBA00022692"/>
    </source>
</evidence>
<feature type="transmembrane region" description="Helical" evidence="5">
    <location>
        <begin position="96"/>
        <end position="114"/>
    </location>
</feature>
<comment type="subcellular location">
    <subcellularLocation>
        <location evidence="1">Membrane</location>
        <topology evidence="1">Multi-pass membrane protein</topology>
    </subcellularLocation>
</comment>
<dbReference type="PANTHER" id="PTHR37422">
    <property type="entry name" value="TEICHURONIC ACID BIOSYNTHESIS PROTEIN TUAE"/>
    <property type="match status" value="1"/>
</dbReference>
<evidence type="ECO:0000256" key="1">
    <source>
        <dbReference type="ARBA" id="ARBA00004141"/>
    </source>
</evidence>
<dbReference type="EMBL" id="CP020121">
    <property type="protein sequence ID" value="AQZ97741.1"/>
    <property type="molecule type" value="Genomic_DNA"/>
</dbReference>
<dbReference type="AlphaFoldDB" id="A0A1V0BCZ9"/>
<dbReference type="InterPro" id="IPR051533">
    <property type="entry name" value="WaaL-like"/>
</dbReference>
<proteinExistence type="predicted"/>
<feature type="transmembrane region" description="Helical" evidence="5">
    <location>
        <begin position="121"/>
        <end position="141"/>
    </location>
</feature>
<feature type="transmembrane region" description="Helical" evidence="5">
    <location>
        <begin position="237"/>
        <end position="253"/>
    </location>
</feature>
<evidence type="ECO:0000313" key="7">
    <source>
        <dbReference type="EMBL" id="AQZ97741.1"/>
    </source>
</evidence>
<feature type="transmembrane region" description="Helical" evidence="5">
    <location>
        <begin position="65"/>
        <end position="84"/>
    </location>
</feature>
<evidence type="ECO:0000256" key="5">
    <source>
        <dbReference type="SAM" id="Phobius"/>
    </source>
</evidence>
<dbReference type="Proteomes" id="UP000242792">
    <property type="component" value="Chromosome"/>
</dbReference>
<reference evidence="7 8" key="1">
    <citation type="submission" date="2017-03" db="EMBL/GenBank/DDBJ databases">
        <title>Rapid Whole Genome Sequencing of Comamonas kerstersii Causing Continuous ambulatory Peritoneal Dialysis-Associated Peritonitis.</title>
        <authorList>
            <person name="Zheng B."/>
        </authorList>
    </citation>
    <scope>NUCLEOTIDE SEQUENCE [LARGE SCALE GENOMIC DNA]</scope>
    <source>
        <strain evidence="7 8">8943</strain>
    </source>
</reference>
<dbReference type="OrthoDB" id="8576060at2"/>
<dbReference type="KEGG" id="cke:B5M06_05135"/>
<feature type="transmembrane region" description="Helical" evidence="5">
    <location>
        <begin position="161"/>
        <end position="179"/>
    </location>
</feature>
<dbReference type="GO" id="GO:0016020">
    <property type="term" value="C:membrane"/>
    <property type="evidence" value="ECO:0007669"/>
    <property type="project" value="UniProtKB-SubCell"/>
</dbReference>
<sequence length="416" mass="47078">MHISNNDFSPQSNSKCLIAALSVLVLAYFAFPVAMALGYVSMALAFVLGLFAWKSLREYAYVLRSPLVIAALGLYVLMLLGWAYTPAPLDDVRLHFSKYAKLLLVPVFILLLQNEKWRQRCVYAFMAAMGFILVSAYANIFFQLPWSSTQNLGWGQDHTVIGDYITQNIMMVFFAILLLEKAVTSSHRMEQVFFATSFVLAVLVVTHLSNGRTGYLLLIVALGMYALKWARGWKQWLTIGVVACVIALSLASSERVQHRVEQAVTELENSDSMEITSIGGRYNFWKYTLQMTLEKPLQGWGTGSYHSQWCEHVTAEGWCGFGRWHPHNQYLFFWMEHGLLGLALFVLFVVSPIWMTRKMPDSPRRIAWCFSALFAVNSLINASLFSSRESHFFVMMTCLACAGIVLQSVRSSQQPT</sequence>
<protein>
    <recommendedName>
        <fullName evidence="6">O-antigen ligase-related domain-containing protein</fullName>
    </recommendedName>
</protein>
<evidence type="ECO:0000259" key="6">
    <source>
        <dbReference type="Pfam" id="PF04932"/>
    </source>
</evidence>
<evidence type="ECO:0000256" key="3">
    <source>
        <dbReference type="ARBA" id="ARBA00022989"/>
    </source>
</evidence>
<evidence type="ECO:0000313" key="8">
    <source>
        <dbReference type="Proteomes" id="UP000242792"/>
    </source>
</evidence>